<proteinExistence type="inferred from homology"/>
<dbReference type="Pfam" id="PF00201">
    <property type="entry name" value="UDPGT"/>
    <property type="match status" value="1"/>
</dbReference>
<name>A0A176W4T1_MARPO</name>
<keyword evidence="3" id="KW-0328">Glycosyltransferase</keyword>
<organism evidence="5 6">
    <name type="scientific">Marchantia polymorpha subsp. ruderalis</name>
    <dbReference type="NCBI Taxonomy" id="1480154"/>
    <lineage>
        <taxon>Eukaryota</taxon>
        <taxon>Viridiplantae</taxon>
        <taxon>Streptophyta</taxon>
        <taxon>Embryophyta</taxon>
        <taxon>Marchantiophyta</taxon>
        <taxon>Marchantiopsida</taxon>
        <taxon>Marchantiidae</taxon>
        <taxon>Marchantiales</taxon>
        <taxon>Marchantiaceae</taxon>
        <taxon>Marchantia</taxon>
    </lineage>
</organism>
<dbReference type="EMBL" id="LVLJ01001858">
    <property type="protein sequence ID" value="OAE27621.1"/>
    <property type="molecule type" value="Genomic_DNA"/>
</dbReference>
<dbReference type="Proteomes" id="UP000077202">
    <property type="component" value="Unassembled WGS sequence"/>
</dbReference>
<dbReference type="AlphaFoldDB" id="A0A176W4T1"/>
<dbReference type="InterPro" id="IPR002213">
    <property type="entry name" value="UDP_glucos_trans"/>
</dbReference>
<dbReference type="PANTHER" id="PTHR48048:SF45">
    <property type="entry name" value="GLYCOSYLTRANSFERASE"/>
    <property type="match status" value="1"/>
</dbReference>
<evidence type="ECO:0000256" key="2">
    <source>
        <dbReference type="ARBA" id="ARBA00022679"/>
    </source>
</evidence>
<dbReference type="InterPro" id="IPR035595">
    <property type="entry name" value="UDP_glycos_trans_CS"/>
</dbReference>
<dbReference type="SUPFAM" id="SSF53756">
    <property type="entry name" value="UDP-Glycosyltransferase/glycogen phosphorylase"/>
    <property type="match status" value="1"/>
</dbReference>
<evidence type="ECO:0000256" key="3">
    <source>
        <dbReference type="RuleBase" id="RU003718"/>
    </source>
</evidence>
<dbReference type="FunFam" id="3.40.50.2000:FF:000056">
    <property type="entry name" value="Glycosyltransferase"/>
    <property type="match status" value="1"/>
</dbReference>
<comment type="similarity">
    <text evidence="1 3">Belongs to the UDP-glycosyltransferase family.</text>
</comment>
<keyword evidence="6" id="KW-1185">Reference proteome</keyword>
<dbReference type="CDD" id="cd03784">
    <property type="entry name" value="GT1_Gtf-like"/>
    <property type="match status" value="1"/>
</dbReference>
<protein>
    <recommendedName>
        <fullName evidence="4">Glycosyltransferase</fullName>
        <ecNumber evidence="4">2.4.1.-</ecNumber>
    </recommendedName>
</protein>
<accession>A0A176W4T1</accession>
<reference evidence="5" key="1">
    <citation type="submission" date="2016-03" db="EMBL/GenBank/DDBJ databases">
        <title>Mechanisms controlling the formation of the plant cell surface in tip-growing cells are functionally conserved among land plants.</title>
        <authorList>
            <person name="Honkanen S."/>
            <person name="Jones V.A."/>
            <person name="Morieri G."/>
            <person name="Champion C."/>
            <person name="Hetherington A.J."/>
            <person name="Kelly S."/>
            <person name="Saint-Marcoux D."/>
            <person name="Proust H."/>
            <person name="Prescott H."/>
            <person name="Dolan L."/>
        </authorList>
    </citation>
    <scope>NUCLEOTIDE SEQUENCE [LARGE SCALE GENOMIC DNA]</scope>
    <source>
        <tissue evidence="5">Whole gametophyte</tissue>
    </source>
</reference>
<evidence type="ECO:0000256" key="4">
    <source>
        <dbReference type="RuleBase" id="RU362057"/>
    </source>
</evidence>
<dbReference type="PANTHER" id="PTHR48048">
    <property type="entry name" value="GLYCOSYLTRANSFERASE"/>
    <property type="match status" value="1"/>
</dbReference>
<evidence type="ECO:0000256" key="1">
    <source>
        <dbReference type="ARBA" id="ARBA00009995"/>
    </source>
</evidence>
<sequence>MEGGIADAGNSPADEEQIQIRESSLRAHVLVIPLSIISVSHVTSAVLLSAKLAKQDITVTIFTDRYMLPHIHSLHSPEALQSLDIRLAIMDHDESERELHEDWSRPFKDSYDVMRAAEPYFQNMASARSSGAAGLPTCVIADMFCLWAQKLSHEQNLPCYAYFPSGANFARLLQAFPALISEGRLRVGENGKFIKSKQTITVPGLPPLLDIELPNSTKINPVSVTAKAGLDLSKNLPCYAYFPSGANFARLLQAFPALISEGGLGVGENGKFIKSKHTVSVTAKAGLDLSKVNGVIINTFYELESHAIEAFLQACDPTLHVPKVFTIGPLAAARTEAAAREGEREECLEWLDRQPVSSVVYICYGSMAKWTAESLRELALALEASQCRFLWVLYQESGDDLVHALPAQFLERVGQRGRVVTYWVPQVQIIQHQALSCFMSHCGWNSTVESISGGVPMLCLPLGAEQNLNCRHIVDVVKVGIQVKVGDDGVPKQKDIENALQLMMEEEEGKMIRQRVLELKSMAAAAAVPGGSSSTSFQELINDLKCT</sequence>
<dbReference type="Gene3D" id="3.40.50.2000">
    <property type="entry name" value="Glycogen Phosphorylase B"/>
    <property type="match status" value="3"/>
</dbReference>
<keyword evidence="2 3" id="KW-0808">Transferase</keyword>
<evidence type="ECO:0000313" key="6">
    <source>
        <dbReference type="Proteomes" id="UP000077202"/>
    </source>
</evidence>
<gene>
    <name evidence="5" type="ORF">AXG93_2520s1170</name>
</gene>
<dbReference type="EC" id="2.4.1.-" evidence="4"/>
<dbReference type="PROSITE" id="PS00375">
    <property type="entry name" value="UDPGT"/>
    <property type="match status" value="1"/>
</dbReference>
<evidence type="ECO:0000313" key="5">
    <source>
        <dbReference type="EMBL" id="OAE27621.1"/>
    </source>
</evidence>
<comment type="caution">
    <text evidence="5">The sequence shown here is derived from an EMBL/GenBank/DDBJ whole genome shotgun (WGS) entry which is preliminary data.</text>
</comment>
<dbReference type="InterPro" id="IPR050481">
    <property type="entry name" value="UDP-glycosyltransf_plant"/>
</dbReference>
<dbReference type="GO" id="GO:0035251">
    <property type="term" value="F:UDP-glucosyltransferase activity"/>
    <property type="evidence" value="ECO:0007669"/>
    <property type="project" value="InterPro"/>
</dbReference>